<keyword evidence="2 6" id="KW-0812">Transmembrane</keyword>
<accession>A0A2S7K9S3</accession>
<comment type="subcellular location">
    <subcellularLocation>
        <location evidence="1">Membrane</location>
        <topology evidence="1">Single-pass membrane protein</topology>
    </subcellularLocation>
</comment>
<evidence type="ECO:0000313" key="9">
    <source>
        <dbReference type="Proteomes" id="UP000239504"/>
    </source>
</evidence>
<proteinExistence type="predicted"/>
<evidence type="ECO:0000256" key="1">
    <source>
        <dbReference type="ARBA" id="ARBA00004167"/>
    </source>
</evidence>
<reference evidence="8 9" key="1">
    <citation type="submission" date="2017-12" db="EMBL/GenBank/DDBJ databases">
        <authorList>
            <person name="Hurst M.R.H."/>
        </authorList>
    </citation>
    <scope>NUCLEOTIDE SEQUENCE [LARGE SCALE GENOMIC DNA]</scope>
    <source>
        <strain evidence="8 9">SY-3-19</strain>
    </source>
</reference>
<dbReference type="CDD" id="cd16425">
    <property type="entry name" value="TrbF"/>
    <property type="match status" value="1"/>
</dbReference>
<dbReference type="Pfam" id="PF04335">
    <property type="entry name" value="VirB8"/>
    <property type="match status" value="1"/>
</dbReference>
<feature type="transmembrane region" description="Helical" evidence="6">
    <location>
        <begin position="41"/>
        <end position="63"/>
    </location>
</feature>
<evidence type="ECO:0000256" key="6">
    <source>
        <dbReference type="SAM" id="Phobius"/>
    </source>
</evidence>
<evidence type="ECO:0000256" key="3">
    <source>
        <dbReference type="ARBA" id="ARBA00022989"/>
    </source>
</evidence>
<dbReference type="GO" id="GO:0016020">
    <property type="term" value="C:membrane"/>
    <property type="evidence" value="ECO:0007669"/>
    <property type="project" value="UniProtKB-SubCell"/>
</dbReference>
<sequence length="234" mass="26160">MIEMFKRASVRYGETPQPETPYQKAQAAWDERMGAARIQAANWRIAALSSLVVAALSVGGLIWQSNRSIVTPYVVEVNEAGSVRAVGPAMETYNPTDAQIAHQLAEFIRNVRSVSIDPVIVRENWLKAYDFTTDRGALALNDYAREHDPFAEIGRRSVTVEVASVVRATKDSFEIRWTEKTYANGQYEKRERFTAHLSVIVTPPRTVEALHKNPLGLFVHGVNWSQDLKSGEAS</sequence>
<comment type="caution">
    <text evidence="8">The sequence shown here is derived from an EMBL/GenBank/DDBJ whole genome shotgun (WGS) entry which is preliminary data.</text>
</comment>
<organism evidence="8 9">
    <name type="scientific">Hyphococcus luteus</name>
    <dbReference type="NCBI Taxonomy" id="2058213"/>
    <lineage>
        <taxon>Bacteria</taxon>
        <taxon>Pseudomonadati</taxon>
        <taxon>Pseudomonadota</taxon>
        <taxon>Alphaproteobacteria</taxon>
        <taxon>Parvularculales</taxon>
        <taxon>Parvularculaceae</taxon>
        <taxon>Hyphococcus</taxon>
    </lineage>
</organism>
<dbReference type="EMBL" id="PJCH01000003">
    <property type="protein sequence ID" value="PQA89231.1"/>
    <property type="molecule type" value="Genomic_DNA"/>
</dbReference>
<dbReference type="SUPFAM" id="SSF54427">
    <property type="entry name" value="NTF2-like"/>
    <property type="match status" value="1"/>
</dbReference>
<evidence type="ECO:0000256" key="4">
    <source>
        <dbReference type="ARBA" id="ARBA00023136"/>
    </source>
</evidence>
<feature type="domain" description="Bacterial virulence protein VirB8" evidence="7">
    <location>
        <begin position="24"/>
        <end position="227"/>
    </location>
</feature>
<evidence type="ECO:0000256" key="2">
    <source>
        <dbReference type="ARBA" id="ARBA00022692"/>
    </source>
</evidence>
<protein>
    <submittedName>
        <fullName evidence="8">Conjugal transfer protein TrbF</fullName>
    </submittedName>
</protein>
<dbReference type="Proteomes" id="UP000239504">
    <property type="component" value="Unassembled WGS sequence"/>
</dbReference>
<dbReference type="InterPro" id="IPR035658">
    <property type="entry name" value="TrbF"/>
</dbReference>
<evidence type="ECO:0000313" key="8">
    <source>
        <dbReference type="EMBL" id="PQA89231.1"/>
    </source>
</evidence>
<keyword evidence="9" id="KW-1185">Reference proteome</keyword>
<dbReference type="InterPro" id="IPR032710">
    <property type="entry name" value="NTF2-like_dom_sf"/>
</dbReference>
<feature type="region of interest" description="Disordered" evidence="5">
    <location>
        <begin position="1"/>
        <end position="20"/>
    </location>
</feature>
<keyword evidence="3 6" id="KW-1133">Transmembrane helix</keyword>
<evidence type="ECO:0000256" key="5">
    <source>
        <dbReference type="SAM" id="MobiDB-lite"/>
    </source>
</evidence>
<name>A0A2S7K9S3_9PROT</name>
<dbReference type="OrthoDB" id="597581at2"/>
<dbReference type="AlphaFoldDB" id="A0A2S7K9S3"/>
<dbReference type="InterPro" id="IPR007430">
    <property type="entry name" value="VirB8"/>
</dbReference>
<evidence type="ECO:0000259" key="7">
    <source>
        <dbReference type="Pfam" id="PF04335"/>
    </source>
</evidence>
<gene>
    <name evidence="8" type="ORF">CW354_04650</name>
</gene>
<dbReference type="Gene3D" id="3.10.450.230">
    <property type="entry name" value="VirB8 protein"/>
    <property type="match status" value="1"/>
</dbReference>
<keyword evidence="4 6" id="KW-0472">Membrane</keyword>
<dbReference type="NCBIfam" id="NF010446">
    <property type="entry name" value="PRK13872.1"/>
    <property type="match status" value="1"/>
</dbReference>